<dbReference type="EMBL" id="BAAAHU010000046">
    <property type="protein sequence ID" value="GAA1013487.1"/>
    <property type="molecule type" value="Genomic_DNA"/>
</dbReference>
<name>A0ABP4DM88_9ACTN</name>
<reference evidence="3" key="1">
    <citation type="journal article" date="2019" name="Int. J. Syst. Evol. Microbiol.">
        <title>The Global Catalogue of Microorganisms (GCM) 10K type strain sequencing project: providing services to taxonomists for standard genome sequencing and annotation.</title>
        <authorList>
            <consortium name="The Broad Institute Genomics Platform"/>
            <consortium name="The Broad Institute Genome Sequencing Center for Infectious Disease"/>
            <person name="Wu L."/>
            <person name="Ma J."/>
        </authorList>
    </citation>
    <scope>NUCLEOTIDE SEQUENCE [LARGE SCALE GENOMIC DNA]</scope>
    <source>
        <strain evidence="3">JCM 11269</strain>
    </source>
</reference>
<evidence type="ECO:0000313" key="3">
    <source>
        <dbReference type="Proteomes" id="UP001501072"/>
    </source>
</evidence>
<feature type="compositionally biased region" description="Basic and acidic residues" evidence="1">
    <location>
        <begin position="13"/>
        <end position="25"/>
    </location>
</feature>
<feature type="compositionally biased region" description="Low complexity" evidence="1">
    <location>
        <begin position="97"/>
        <end position="117"/>
    </location>
</feature>
<keyword evidence="3" id="KW-1185">Reference proteome</keyword>
<sequence>MPARTCAVALGNQRERGRGVPDGDVRPGPAGGELRQQTAGTRSVPYGIADRLAHDEPGVLSGACGDMDVGGLGRAEEEGVHGAPGVGRRGGPGAPGGAVAQRGGRPVPLPLVRRPLPQRNDHGSAPGGVLPVSAPPGTVTVARRSPAEAGKTRKIPGVEGMSCGSGRLRRGGAR</sequence>
<comment type="caution">
    <text evidence="2">The sequence shown here is derived from an EMBL/GenBank/DDBJ whole genome shotgun (WGS) entry which is preliminary data.</text>
</comment>
<proteinExistence type="predicted"/>
<evidence type="ECO:0000313" key="2">
    <source>
        <dbReference type="EMBL" id="GAA1013487.1"/>
    </source>
</evidence>
<feature type="region of interest" description="Disordered" evidence="1">
    <location>
        <begin position="1"/>
        <end position="43"/>
    </location>
</feature>
<gene>
    <name evidence="2" type="ORF">GCM10009564_40300</name>
</gene>
<accession>A0ABP4DM88</accession>
<feature type="compositionally biased region" description="Gly residues" evidence="1">
    <location>
        <begin position="82"/>
        <end position="96"/>
    </location>
</feature>
<feature type="region of interest" description="Disordered" evidence="1">
    <location>
        <begin position="70"/>
        <end position="174"/>
    </location>
</feature>
<organism evidence="2 3">
    <name type="scientific">Streptomyces thermogriseus</name>
    <dbReference type="NCBI Taxonomy" id="75292"/>
    <lineage>
        <taxon>Bacteria</taxon>
        <taxon>Bacillati</taxon>
        <taxon>Actinomycetota</taxon>
        <taxon>Actinomycetes</taxon>
        <taxon>Kitasatosporales</taxon>
        <taxon>Streptomycetaceae</taxon>
        <taxon>Streptomyces</taxon>
    </lineage>
</organism>
<protein>
    <submittedName>
        <fullName evidence="2">Uncharacterized protein</fullName>
    </submittedName>
</protein>
<evidence type="ECO:0000256" key="1">
    <source>
        <dbReference type="SAM" id="MobiDB-lite"/>
    </source>
</evidence>
<dbReference type="Proteomes" id="UP001501072">
    <property type="component" value="Unassembled WGS sequence"/>
</dbReference>